<protein>
    <recommendedName>
        <fullName evidence="2">histidine kinase</fullName>
        <ecNumber evidence="2">2.7.13.3</ecNumber>
    </recommendedName>
</protein>
<keyword evidence="3" id="KW-0597">Phosphoprotein</keyword>
<dbReference type="PANTHER" id="PTHR44936:SF9">
    <property type="entry name" value="SENSOR PROTEIN CREC"/>
    <property type="match status" value="1"/>
</dbReference>
<evidence type="ECO:0000313" key="8">
    <source>
        <dbReference type="EMBL" id="MFD2320411.1"/>
    </source>
</evidence>
<keyword evidence="9" id="KW-1185">Reference proteome</keyword>
<dbReference type="InterPro" id="IPR003594">
    <property type="entry name" value="HATPase_dom"/>
</dbReference>
<evidence type="ECO:0000259" key="7">
    <source>
        <dbReference type="PROSITE" id="PS50109"/>
    </source>
</evidence>
<reference evidence="9" key="1">
    <citation type="journal article" date="2019" name="Int. J. Syst. Evol. Microbiol.">
        <title>The Global Catalogue of Microorganisms (GCM) 10K type strain sequencing project: providing services to taxonomists for standard genome sequencing and annotation.</title>
        <authorList>
            <consortium name="The Broad Institute Genomics Platform"/>
            <consortium name="The Broad Institute Genome Sequencing Center for Infectious Disease"/>
            <person name="Wu L."/>
            <person name="Ma J."/>
        </authorList>
    </citation>
    <scope>NUCLEOTIDE SEQUENCE [LARGE SCALE GENOMIC DNA]</scope>
    <source>
        <strain evidence="9">CCUG 62793</strain>
    </source>
</reference>
<feature type="domain" description="Histidine kinase" evidence="7">
    <location>
        <begin position="520"/>
        <end position="740"/>
    </location>
</feature>
<sequence>MEKSASSKSPFVQFTIESRVLRELGERLVSNVEVALTELIKNAYDADASECTITLSDKKLVIQDNGNGMSFHDFKTKWMRIATGNKENTPTSTLFKRKLTGSKGVGRFAVRFLGKLLILKSVAKNPEGNLEKLTATFDWALLDKDVNILDLKIPYLLEPTTEAEGTTLEIQNLRVEIEKKTLYNVKSGVLGIASPVYAFLDDAPQHVKDRFSLDGSNDPGFNVLFEDTSQEDEDLISLSTVVLANNVARTSIDFKGDEFDVVVSHSLRGEVFRETYTMENRIGSNVYIDVRYFPKRAGVFQRNNDFRAPAAWDWVRSNNGVKVYDHGFHIKPYGTNDDDWLQLNHDTAHNSRKWRSTLTKQFFPMDPQDAAQPKRNPMVGLPSNYQTVGAIFLDSLSLVNASDEALSPNMDRQGFIANAGFTQLRDLSRFAVELIAHFDKKIQLEEEEKARNARYKQRATEIDSVIKEIRSSATLNKEDKDRIITHYSRVKDDIKNLDEYDRTSREGLETMSLLGVVAGFMTHEFQAALMHLEKAANVIRTLSKRDASLKDEVITIENSIKYFTGYIDYTKLFISNLQLTEVKPYKVRSTVQHVVSTFDKFQHERDIQVDISNIDKSLVAPLIPAAMYQGIIHNLYTNALKVLLNSAQKEKIIIIQSWNEKGKNILQVIDNGPGIAPEIESRIWDPLYTTTSSGNNPLGSGMGLGLPLVRKVVLARKGTIELVEPPAGLNTCFRVELPLN</sequence>
<keyword evidence="5 8" id="KW-0418">Kinase</keyword>
<dbReference type="InterPro" id="IPR050980">
    <property type="entry name" value="2C_sensor_his_kinase"/>
</dbReference>
<accession>A0ABW5ERE2</accession>
<dbReference type="Proteomes" id="UP001597287">
    <property type="component" value="Unassembled WGS sequence"/>
</dbReference>
<gene>
    <name evidence="8" type="ORF">ACFSPV_17050</name>
</gene>
<dbReference type="RefSeq" id="WP_380106065.1">
    <property type="nucleotide sequence ID" value="NZ_JBHSIH010000001.1"/>
</dbReference>
<dbReference type="Pfam" id="PF13589">
    <property type="entry name" value="HATPase_c_3"/>
    <property type="match status" value="1"/>
</dbReference>
<dbReference type="EMBL" id="JBHUIG010000019">
    <property type="protein sequence ID" value="MFD2320411.1"/>
    <property type="molecule type" value="Genomic_DNA"/>
</dbReference>
<evidence type="ECO:0000256" key="5">
    <source>
        <dbReference type="ARBA" id="ARBA00022777"/>
    </source>
</evidence>
<evidence type="ECO:0000256" key="3">
    <source>
        <dbReference type="ARBA" id="ARBA00022553"/>
    </source>
</evidence>
<dbReference type="Pfam" id="PF02518">
    <property type="entry name" value="HATPase_c"/>
    <property type="match status" value="1"/>
</dbReference>
<dbReference type="InterPro" id="IPR004358">
    <property type="entry name" value="Sig_transdc_His_kin-like_C"/>
</dbReference>
<comment type="caution">
    <text evidence="8">The sequence shown here is derived from an EMBL/GenBank/DDBJ whole genome shotgun (WGS) entry which is preliminary data.</text>
</comment>
<evidence type="ECO:0000256" key="1">
    <source>
        <dbReference type="ARBA" id="ARBA00000085"/>
    </source>
</evidence>
<evidence type="ECO:0000256" key="4">
    <source>
        <dbReference type="ARBA" id="ARBA00022679"/>
    </source>
</evidence>
<dbReference type="SMART" id="SM00387">
    <property type="entry name" value="HATPase_c"/>
    <property type="match status" value="1"/>
</dbReference>
<dbReference type="Gene3D" id="3.30.565.10">
    <property type="entry name" value="Histidine kinase-like ATPase, C-terminal domain"/>
    <property type="match status" value="2"/>
</dbReference>
<proteinExistence type="predicted"/>
<comment type="catalytic activity">
    <reaction evidence="1">
        <text>ATP + protein L-histidine = ADP + protein N-phospho-L-histidine.</text>
        <dbReference type="EC" id="2.7.13.3"/>
    </reaction>
</comment>
<organism evidence="8 9">
    <name type="scientific">Delftia deserti</name>
    <dbReference type="NCBI Taxonomy" id="1651218"/>
    <lineage>
        <taxon>Bacteria</taxon>
        <taxon>Pseudomonadati</taxon>
        <taxon>Pseudomonadota</taxon>
        <taxon>Betaproteobacteria</taxon>
        <taxon>Burkholderiales</taxon>
        <taxon>Comamonadaceae</taxon>
        <taxon>Delftia</taxon>
    </lineage>
</organism>
<dbReference type="SUPFAM" id="SSF55874">
    <property type="entry name" value="ATPase domain of HSP90 chaperone/DNA topoisomerase II/histidine kinase"/>
    <property type="match status" value="2"/>
</dbReference>
<evidence type="ECO:0000256" key="6">
    <source>
        <dbReference type="ARBA" id="ARBA00023012"/>
    </source>
</evidence>
<dbReference type="GO" id="GO:0016301">
    <property type="term" value="F:kinase activity"/>
    <property type="evidence" value="ECO:0007669"/>
    <property type="project" value="UniProtKB-KW"/>
</dbReference>
<dbReference type="EC" id="2.7.13.3" evidence="2"/>
<dbReference type="InterPro" id="IPR036890">
    <property type="entry name" value="HATPase_C_sf"/>
</dbReference>
<evidence type="ECO:0000313" key="9">
    <source>
        <dbReference type="Proteomes" id="UP001597287"/>
    </source>
</evidence>
<dbReference type="InterPro" id="IPR005467">
    <property type="entry name" value="His_kinase_dom"/>
</dbReference>
<name>A0ABW5ERE2_9BURK</name>
<dbReference type="PRINTS" id="PR00344">
    <property type="entry name" value="BCTRLSENSOR"/>
</dbReference>
<keyword evidence="4" id="KW-0808">Transferase</keyword>
<evidence type="ECO:0000256" key="2">
    <source>
        <dbReference type="ARBA" id="ARBA00012438"/>
    </source>
</evidence>
<dbReference type="PROSITE" id="PS50109">
    <property type="entry name" value="HIS_KIN"/>
    <property type="match status" value="1"/>
</dbReference>
<dbReference type="PANTHER" id="PTHR44936">
    <property type="entry name" value="SENSOR PROTEIN CREC"/>
    <property type="match status" value="1"/>
</dbReference>
<keyword evidence="6" id="KW-0902">Two-component regulatory system</keyword>